<evidence type="ECO:0000259" key="11">
    <source>
        <dbReference type="Pfam" id="PF02518"/>
    </source>
</evidence>
<feature type="transmembrane region" description="Helical" evidence="10">
    <location>
        <begin position="87"/>
        <end position="108"/>
    </location>
</feature>
<gene>
    <name evidence="13" type="ORF">HDA32_000112</name>
</gene>
<feature type="transmembrane region" description="Helical" evidence="10">
    <location>
        <begin position="61"/>
        <end position="80"/>
    </location>
</feature>
<dbReference type="GO" id="GO:0005524">
    <property type="term" value="F:ATP binding"/>
    <property type="evidence" value="ECO:0007669"/>
    <property type="project" value="UniProtKB-KW"/>
</dbReference>
<evidence type="ECO:0000256" key="5">
    <source>
        <dbReference type="ARBA" id="ARBA00022741"/>
    </source>
</evidence>
<dbReference type="InterPro" id="IPR036890">
    <property type="entry name" value="HATPase_C_sf"/>
</dbReference>
<feature type="domain" description="Histidine kinase/HSP90-like ATPase" evidence="11">
    <location>
        <begin position="319"/>
        <end position="410"/>
    </location>
</feature>
<dbReference type="RefSeq" id="WP_179641295.1">
    <property type="nucleotide sequence ID" value="NZ_BAAAYY010000005.1"/>
</dbReference>
<keyword evidence="10" id="KW-1133">Transmembrane helix</keyword>
<dbReference type="InterPro" id="IPR003594">
    <property type="entry name" value="HATPase_dom"/>
</dbReference>
<keyword evidence="8" id="KW-0902">Two-component regulatory system</keyword>
<dbReference type="InterPro" id="IPR011712">
    <property type="entry name" value="Sig_transdc_His_kin_sub3_dim/P"/>
</dbReference>
<keyword evidence="4" id="KW-0808">Transferase</keyword>
<dbReference type="PANTHER" id="PTHR24421">
    <property type="entry name" value="NITRATE/NITRITE SENSOR PROTEIN NARX-RELATED"/>
    <property type="match status" value="1"/>
</dbReference>
<proteinExistence type="predicted"/>
<dbReference type="Pfam" id="PF07730">
    <property type="entry name" value="HisKA_3"/>
    <property type="match status" value="1"/>
</dbReference>
<dbReference type="Proteomes" id="UP000589036">
    <property type="component" value="Unassembled WGS sequence"/>
</dbReference>
<reference evidence="13 14" key="1">
    <citation type="submission" date="2020-07" db="EMBL/GenBank/DDBJ databases">
        <title>Sequencing the genomes of 1000 actinobacteria strains.</title>
        <authorList>
            <person name="Klenk H.-P."/>
        </authorList>
    </citation>
    <scope>NUCLEOTIDE SEQUENCE [LARGE SCALE GENOMIC DNA]</scope>
    <source>
        <strain evidence="13 14">CXB654</strain>
    </source>
</reference>
<comment type="caution">
    <text evidence="13">The sequence shown here is derived from an EMBL/GenBank/DDBJ whole genome shotgun (WGS) entry which is preliminary data.</text>
</comment>
<evidence type="ECO:0000313" key="14">
    <source>
        <dbReference type="Proteomes" id="UP000589036"/>
    </source>
</evidence>
<keyword evidence="5" id="KW-0547">Nucleotide-binding</keyword>
<dbReference type="Gene3D" id="3.30.565.10">
    <property type="entry name" value="Histidine kinase-like ATPase, C-terminal domain"/>
    <property type="match status" value="1"/>
</dbReference>
<dbReference type="GO" id="GO:0016020">
    <property type="term" value="C:membrane"/>
    <property type="evidence" value="ECO:0007669"/>
    <property type="project" value="InterPro"/>
</dbReference>
<evidence type="ECO:0000256" key="4">
    <source>
        <dbReference type="ARBA" id="ARBA00022679"/>
    </source>
</evidence>
<dbReference type="GO" id="GO:0000155">
    <property type="term" value="F:phosphorelay sensor kinase activity"/>
    <property type="evidence" value="ECO:0007669"/>
    <property type="project" value="InterPro"/>
</dbReference>
<evidence type="ECO:0000256" key="10">
    <source>
        <dbReference type="SAM" id="Phobius"/>
    </source>
</evidence>
<name>A0A852TQ90_9ACTN</name>
<organism evidence="13 14">
    <name type="scientific">Spinactinospora alkalitolerans</name>
    <dbReference type="NCBI Taxonomy" id="687207"/>
    <lineage>
        <taxon>Bacteria</taxon>
        <taxon>Bacillati</taxon>
        <taxon>Actinomycetota</taxon>
        <taxon>Actinomycetes</taxon>
        <taxon>Streptosporangiales</taxon>
        <taxon>Nocardiopsidaceae</taxon>
        <taxon>Spinactinospora</taxon>
    </lineage>
</organism>
<accession>A0A852TQ90</accession>
<evidence type="ECO:0000256" key="9">
    <source>
        <dbReference type="SAM" id="MobiDB-lite"/>
    </source>
</evidence>
<evidence type="ECO:0000256" key="7">
    <source>
        <dbReference type="ARBA" id="ARBA00022840"/>
    </source>
</evidence>
<feature type="region of interest" description="Disordered" evidence="9">
    <location>
        <begin position="394"/>
        <end position="437"/>
    </location>
</feature>
<dbReference type="Gene3D" id="1.20.5.1930">
    <property type="match status" value="1"/>
</dbReference>
<keyword evidence="10" id="KW-0812">Transmembrane</keyword>
<feature type="domain" description="Signal transduction histidine kinase subgroup 3 dimerisation and phosphoacceptor" evidence="12">
    <location>
        <begin position="209"/>
        <end position="274"/>
    </location>
</feature>
<dbReference type="EMBL" id="JACCCC010000001">
    <property type="protein sequence ID" value="NYE44992.1"/>
    <property type="molecule type" value="Genomic_DNA"/>
</dbReference>
<evidence type="ECO:0000256" key="1">
    <source>
        <dbReference type="ARBA" id="ARBA00000085"/>
    </source>
</evidence>
<dbReference type="SUPFAM" id="SSF55874">
    <property type="entry name" value="ATPase domain of HSP90 chaperone/DNA topoisomerase II/histidine kinase"/>
    <property type="match status" value="1"/>
</dbReference>
<dbReference type="Pfam" id="PF02518">
    <property type="entry name" value="HATPase_c"/>
    <property type="match status" value="1"/>
</dbReference>
<dbReference type="PANTHER" id="PTHR24421:SF10">
    <property type="entry name" value="NITRATE_NITRITE SENSOR PROTEIN NARQ"/>
    <property type="match status" value="1"/>
</dbReference>
<keyword evidence="7" id="KW-0067">ATP-binding</keyword>
<evidence type="ECO:0000259" key="12">
    <source>
        <dbReference type="Pfam" id="PF07730"/>
    </source>
</evidence>
<dbReference type="AlphaFoldDB" id="A0A852TQ90"/>
<dbReference type="CDD" id="cd16917">
    <property type="entry name" value="HATPase_UhpB-NarQ-NarX-like"/>
    <property type="match status" value="1"/>
</dbReference>
<sequence length="437" mass="45942">MGSPVTALQRWYALLPARVVRLLPLIGAAAVLLTVWAGDLADLLDAPPSAGEPDPMPRWARALPLVSGAVAAAAALSALAPRAGRGWTAAVGIGTCVLVSGTTVVLWTLPKGGFGFSFSVAEGAALLLVANLVAYRCGPVPVAVAAVLAPLAVVTNDWRMPSEWWYRPEPLEQVEQVASLAFVFIGPGCYLRWRAAQGRAQAEQVRREERLKISRELHDVVAHQVTGMVVQVQTLRYFAETEPERVATALPAIEEAGATALTSMRRMVRILREADGGASEAPDPAAGLLALERPGHIGRPRVEVRLPDDLAGTGAEVGAALVRIAQEGVTNALRHAHGATLVTIEVARASGTVVLDVRDNGQRRGVFRSEGAGYGLIGVEERARLLGGSCTSGQMREGPGWRLSAELPLAESDAGGPGSGDRAVPVPQAEEEGGLRR</sequence>
<evidence type="ECO:0000256" key="8">
    <source>
        <dbReference type="ARBA" id="ARBA00023012"/>
    </source>
</evidence>
<keyword evidence="3" id="KW-0597">Phosphoprotein</keyword>
<protein>
    <recommendedName>
        <fullName evidence="2">histidine kinase</fullName>
        <ecNumber evidence="2">2.7.13.3</ecNumber>
    </recommendedName>
</protein>
<dbReference type="EC" id="2.7.13.3" evidence="2"/>
<keyword evidence="14" id="KW-1185">Reference proteome</keyword>
<dbReference type="GO" id="GO:0046983">
    <property type="term" value="F:protein dimerization activity"/>
    <property type="evidence" value="ECO:0007669"/>
    <property type="project" value="InterPro"/>
</dbReference>
<evidence type="ECO:0000256" key="2">
    <source>
        <dbReference type="ARBA" id="ARBA00012438"/>
    </source>
</evidence>
<keyword evidence="10" id="KW-0472">Membrane</keyword>
<evidence type="ECO:0000256" key="3">
    <source>
        <dbReference type="ARBA" id="ARBA00022553"/>
    </source>
</evidence>
<dbReference type="InterPro" id="IPR050482">
    <property type="entry name" value="Sensor_HK_TwoCompSys"/>
</dbReference>
<comment type="catalytic activity">
    <reaction evidence="1">
        <text>ATP + protein L-histidine = ADP + protein N-phospho-L-histidine.</text>
        <dbReference type="EC" id="2.7.13.3"/>
    </reaction>
</comment>
<evidence type="ECO:0000313" key="13">
    <source>
        <dbReference type="EMBL" id="NYE44992.1"/>
    </source>
</evidence>
<keyword evidence="6 13" id="KW-0418">Kinase</keyword>
<evidence type="ECO:0000256" key="6">
    <source>
        <dbReference type="ARBA" id="ARBA00022777"/>
    </source>
</evidence>